<feature type="compositionally biased region" description="Polar residues" evidence="1">
    <location>
        <begin position="36"/>
        <end position="56"/>
    </location>
</feature>
<accession>A0A6J7M4E7</accession>
<gene>
    <name evidence="2" type="ORF">UFOPK3954_00184</name>
</gene>
<sequence>MTCSVLQSIHPIAPGRMGEPLGAFCQSMPSKRPSESLANLQHSSPCSAPRMFTQNDPPGAMSGQLRELMAGRNPTSGGSSETEQNEPMVSPPGSPEADRPVTIVTPVGKCPRT</sequence>
<reference evidence="2" key="1">
    <citation type="submission" date="2020-05" db="EMBL/GenBank/DDBJ databases">
        <authorList>
            <person name="Chiriac C."/>
            <person name="Salcher M."/>
            <person name="Ghai R."/>
            <person name="Kavagutti S V."/>
        </authorList>
    </citation>
    <scope>NUCLEOTIDE SEQUENCE</scope>
</reference>
<organism evidence="2">
    <name type="scientific">freshwater metagenome</name>
    <dbReference type="NCBI Taxonomy" id="449393"/>
    <lineage>
        <taxon>unclassified sequences</taxon>
        <taxon>metagenomes</taxon>
        <taxon>ecological metagenomes</taxon>
    </lineage>
</organism>
<feature type="compositionally biased region" description="Polar residues" evidence="1">
    <location>
        <begin position="73"/>
        <end position="87"/>
    </location>
</feature>
<feature type="region of interest" description="Disordered" evidence="1">
    <location>
        <begin position="1"/>
        <end position="113"/>
    </location>
</feature>
<protein>
    <submittedName>
        <fullName evidence="2">Unannotated protein</fullName>
    </submittedName>
</protein>
<evidence type="ECO:0000256" key="1">
    <source>
        <dbReference type="SAM" id="MobiDB-lite"/>
    </source>
</evidence>
<evidence type="ECO:0000313" key="2">
    <source>
        <dbReference type="EMBL" id="CAB4975008.1"/>
    </source>
</evidence>
<dbReference type="EMBL" id="CAFBON010000009">
    <property type="protein sequence ID" value="CAB4975008.1"/>
    <property type="molecule type" value="Genomic_DNA"/>
</dbReference>
<name>A0A6J7M4E7_9ZZZZ</name>
<dbReference type="AlphaFoldDB" id="A0A6J7M4E7"/>
<proteinExistence type="predicted"/>